<dbReference type="STRING" id="207949.RED65_14712"/>
<evidence type="ECO:0008006" key="3">
    <source>
        <dbReference type="Google" id="ProtNLM"/>
    </source>
</evidence>
<comment type="caution">
    <text evidence="1">The sequence shown here is derived from an EMBL/GenBank/DDBJ whole genome shotgun (WGS) entry which is preliminary data.</text>
</comment>
<dbReference type="Proteomes" id="UP000004263">
    <property type="component" value="Unassembled WGS sequence"/>
</dbReference>
<accession>Q1N4A8</accession>
<gene>
    <name evidence="1" type="ORF">RED65_14712</name>
</gene>
<proteinExistence type="predicted"/>
<dbReference type="OrthoDB" id="257964at2"/>
<sequence length="523" mass="60504">MNFLQLLNTLSRSSAQAVSTLSKSTDEIEELRSHLYVETEIERKFLESVEATNKKESIIFLCGSSGDGKSEILRRHHSKYKNDFLYHLDATHSFKPDQNAVEALNELFDRHQANEKPLIVGINIGMLFNFQNSGDDRHLAIKQAIARFIDGERSFDNYQFLSFEDYPKFSLEEGKVGSDFIAQLLAKVTESDDRNPLYRAYVHEADRHQQRIYQNYRILQEPEIQALIVQLLLHARLKYDQFFSARALLDFIYNLLVGDSVLFDNLFLSPGDGLSNSLKSLDPCLLRSKRIDEFVIQRSLAVSDAEFDEFKDAFIKKYGDFDMEPSSWIRAFYVMKGVDVGNNYHQTFSEDFRRKLFEDYIHVWQLHHTLDNKKLLREFYDKILIASLIKFANRMFTGLGSDSIFLGARNGVNITTKLRIAMDTKSLERPDSSHIQSFNAAIKVGDESIKPFPVTISFLDLAERIMFGYRPNRHDKNTIVILEEVIDEVIRVASNNDSLTFIRDGREWSLLLEDDEFIVEACQ</sequence>
<dbReference type="InterPro" id="IPR017647">
    <property type="entry name" value="Dnd_assoc_3"/>
</dbReference>
<protein>
    <recommendedName>
        <fullName evidence="3">DNA phosphorothioation-dependent restriction protein DptF</fullName>
    </recommendedName>
</protein>
<reference evidence="1 2" key="1">
    <citation type="submission" date="2006-03" db="EMBL/GenBank/DDBJ databases">
        <authorList>
            <person name="Pinhassi J."/>
            <person name="Pedros-Alio C."/>
            <person name="Ferriera S."/>
            <person name="Johnson J."/>
            <person name="Kravitz S."/>
            <person name="Halpern A."/>
            <person name="Remington K."/>
            <person name="Beeson K."/>
            <person name="Tran B."/>
            <person name="Rogers Y.-H."/>
            <person name="Friedman R."/>
            <person name="Venter J.C."/>
        </authorList>
    </citation>
    <scope>NUCLEOTIDE SEQUENCE [LARGE SCALE GENOMIC DNA]</scope>
    <source>
        <strain evidence="1 2">RED65</strain>
    </source>
</reference>
<dbReference type="NCBIfam" id="TIGR03238">
    <property type="entry name" value="dnd_assoc_3"/>
    <property type="match status" value="1"/>
</dbReference>
<evidence type="ECO:0000313" key="1">
    <source>
        <dbReference type="EMBL" id="EAT12957.1"/>
    </source>
</evidence>
<dbReference type="EMBL" id="AAQH01000003">
    <property type="protein sequence ID" value="EAT12957.1"/>
    <property type="molecule type" value="Genomic_DNA"/>
</dbReference>
<keyword evidence="2" id="KW-1185">Reference proteome</keyword>
<dbReference type="HOGENOM" id="CLU_018433_0_0_6"/>
<evidence type="ECO:0000313" key="2">
    <source>
        <dbReference type="Proteomes" id="UP000004263"/>
    </source>
</evidence>
<dbReference type="RefSeq" id="WP_007018028.1">
    <property type="nucleotide sequence ID" value="NZ_CH724115.1"/>
</dbReference>
<name>Q1N4A8_9GAMM</name>
<dbReference type="AlphaFoldDB" id="Q1N4A8"/>
<organism evidence="1 2">
    <name type="scientific">Bermanella marisrubri</name>
    <dbReference type="NCBI Taxonomy" id="207949"/>
    <lineage>
        <taxon>Bacteria</taxon>
        <taxon>Pseudomonadati</taxon>
        <taxon>Pseudomonadota</taxon>
        <taxon>Gammaproteobacteria</taxon>
        <taxon>Oceanospirillales</taxon>
        <taxon>Oceanospirillaceae</taxon>
        <taxon>Bermanella</taxon>
    </lineage>
</organism>